<dbReference type="InterPro" id="IPR036291">
    <property type="entry name" value="NAD(P)-bd_dom_sf"/>
</dbReference>
<protein>
    <submittedName>
        <fullName evidence="3">Putative L-galactonate oxidoreductase</fullName>
        <ecNumber evidence="3">1.1.1.-</ecNumber>
    </submittedName>
</protein>
<dbReference type="SUPFAM" id="SSF51735">
    <property type="entry name" value="NAD(P)-binding Rossmann-fold domains"/>
    <property type="match status" value="1"/>
</dbReference>
<sequence length="169" mass="18238">MVLRFLTLGADQFSGGGSGADVSLLDLDPKRLNLAKERFGFTDCYSDIATALDANEGYDAVFDATGHKVAIEAGFSLVAHGGSYILVSVVKEDITFSDPEFHKREMRLIGSRNALSGDFDWVMSAIRDGSIDTDALCSEVIRLKDLPDRFAGLSADRGGIIKVIVDLET</sequence>
<gene>
    <name evidence="3" type="primary">yjjN_1</name>
    <name evidence="3" type="ORF">TA5114_01354</name>
</gene>
<dbReference type="Gene3D" id="3.90.180.10">
    <property type="entry name" value="Medium-chain alcohol dehydrogenases, catalytic domain"/>
    <property type="match status" value="1"/>
</dbReference>
<dbReference type="InterPro" id="IPR050129">
    <property type="entry name" value="Zn_alcohol_dh"/>
</dbReference>
<dbReference type="Proteomes" id="UP000051184">
    <property type="component" value="Unassembled WGS sequence"/>
</dbReference>
<dbReference type="PANTHER" id="PTHR43401">
    <property type="entry name" value="L-THREONINE 3-DEHYDROGENASE"/>
    <property type="match status" value="1"/>
</dbReference>
<dbReference type="STRING" id="1715691.TA5113_01614"/>
<feature type="domain" description="Alcohol dehydrogenase-like C-terminal" evidence="2">
    <location>
        <begin position="18"/>
        <end position="125"/>
    </location>
</feature>
<dbReference type="AlphaFoldDB" id="A0A0P1IUB9"/>
<keyword evidence="1 3" id="KW-0560">Oxidoreductase</keyword>
<organism evidence="3 4">
    <name type="scientific">Cognatishimia activa</name>
    <dbReference type="NCBI Taxonomy" id="1715691"/>
    <lineage>
        <taxon>Bacteria</taxon>
        <taxon>Pseudomonadati</taxon>
        <taxon>Pseudomonadota</taxon>
        <taxon>Alphaproteobacteria</taxon>
        <taxon>Rhodobacterales</taxon>
        <taxon>Paracoccaceae</taxon>
        <taxon>Cognatishimia</taxon>
    </lineage>
</organism>
<name>A0A0P1IUB9_9RHOB</name>
<accession>A0A0P1IUB9</accession>
<evidence type="ECO:0000313" key="4">
    <source>
        <dbReference type="Proteomes" id="UP000051184"/>
    </source>
</evidence>
<evidence type="ECO:0000256" key="1">
    <source>
        <dbReference type="ARBA" id="ARBA00023002"/>
    </source>
</evidence>
<reference evidence="4" key="1">
    <citation type="submission" date="2015-09" db="EMBL/GenBank/DDBJ databases">
        <authorList>
            <person name="Rodrigo-Torres Lidia"/>
            <person name="Arahal R.David."/>
        </authorList>
    </citation>
    <scope>NUCLEOTIDE SEQUENCE [LARGE SCALE GENOMIC DNA]</scope>
    <source>
        <strain evidence="4">CECT 5114</strain>
    </source>
</reference>
<dbReference type="PANTHER" id="PTHR43401:SF5">
    <property type="entry name" value="ALCOHOL DEHYDROGENASE-RELATED"/>
    <property type="match status" value="1"/>
</dbReference>
<dbReference type="EMBL" id="CYUE01000013">
    <property type="protein sequence ID" value="CUK25553.1"/>
    <property type="molecule type" value="Genomic_DNA"/>
</dbReference>
<dbReference type="EC" id="1.1.1.-" evidence="3"/>
<dbReference type="InterPro" id="IPR013149">
    <property type="entry name" value="ADH-like_C"/>
</dbReference>
<dbReference type="Gene3D" id="3.40.50.720">
    <property type="entry name" value="NAD(P)-binding Rossmann-like Domain"/>
    <property type="match status" value="1"/>
</dbReference>
<keyword evidence="4" id="KW-1185">Reference proteome</keyword>
<proteinExistence type="predicted"/>
<dbReference type="Pfam" id="PF00107">
    <property type="entry name" value="ADH_zinc_N"/>
    <property type="match status" value="1"/>
</dbReference>
<evidence type="ECO:0000259" key="2">
    <source>
        <dbReference type="Pfam" id="PF00107"/>
    </source>
</evidence>
<dbReference type="GO" id="GO:0016491">
    <property type="term" value="F:oxidoreductase activity"/>
    <property type="evidence" value="ECO:0007669"/>
    <property type="project" value="UniProtKB-KW"/>
</dbReference>
<evidence type="ECO:0000313" key="3">
    <source>
        <dbReference type="EMBL" id="CUK25553.1"/>
    </source>
</evidence>